<dbReference type="GO" id="GO:0004557">
    <property type="term" value="F:alpha-galactosidase activity"/>
    <property type="evidence" value="ECO:0007669"/>
    <property type="project" value="UniProtKB-EC"/>
</dbReference>
<feature type="domain" description="Alpha galactosidase C-terminal" evidence="10">
    <location>
        <begin position="429"/>
        <end position="505"/>
    </location>
</feature>
<evidence type="ECO:0000256" key="4">
    <source>
        <dbReference type="ARBA" id="ARBA00022729"/>
    </source>
</evidence>
<evidence type="ECO:0000256" key="6">
    <source>
        <dbReference type="ARBA" id="ARBA00023295"/>
    </source>
</evidence>
<dbReference type="EMBL" id="NHYD01002448">
    <property type="protein sequence ID" value="PPQ86681.1"/>
    <property type="molecule type" value="Genomic_DNA"/>
</dbReference>
<dbReference type="STRING" id="93625.A0A409X7I1"/>
<dbReference type="EC" id="3.2.1.22" evidence="3 7"/>
<protein>
    <recommendedName>
        <fullName evidence="3 7">Alpha-galactosidase</fullName>
        <ecNumber evidence="3 7">3.2.1.22</ecNumber>
    </recommendedName>
    <alternativeName>
        <fullName evidence="7">Melibiase</fullName>
    </alternativeName>
</protein>
<comment type="caution">
    <text evidence="11">The sequence shown here is derived from an EMBL/GenBank/DDBJ whole genome shotgun (WGS) entry which is preliminary data.</text>
</comment>
<dbReference type="CDD" id="cd14792">
    <property type="entry name" value="GH27"/>
    <property type="match status" value="1"/>
</dbReference>
<evidence type="ECO:0000256" key="8">
    <source>
        <dbReference type="SAM" id="MobiDB-lite"/>
    </source>
</evidence>
<dbReference type="InterPro" id="IPR013785">
    <property type="entry name" value="Aldolase_TIM"/>
</dbReference>
<keyword evidence="7" id="KW-1015">Disulfide bond</keyword>
<evidence type="ECO:0000313" key="11">
    <source>
        <dbReference type="EMBL" id="PPQ86681.1"/>
    </source>
</evidence>
<dbReference type="SUPFAM" id="SSF51011">
    <property type="entry name" value="Glycosyl hydrolase domain"/>
    <property type="match status" value="1"/>
</dbReference>
<evidence type="ECO:0000256" key="3">
    <source>
        <dbReference type="ARBA" id="ARBA00012755"/>
    </source>
</evidence>
<dbReference type="GO" id="GO:0005975">
    <property type="term" value="P:carbohydrate metabolic process"/>
    <property type="evidence" value="ECO:0007669"/>
    <property type="project" value="InterPro"/>
</dbReference>
<dbReference type="Gene3D" id="2.60.40.1180">
    <property type="entry name" value="Golgi alpha-mannosidase II"/>
    <property type="match status" value="1"/>
</dbReference>
<feature type="transmembrane region" description="Helical" evidence="9">
    <location>
        <begin position="66"/>
        <end position="92"/>
    </location>
</feature>
<dbReference type="Gene3D" id="3.20.20.70">
    <property type="entry name" value="Aldolase class I"/>
    <property type="match status" value="1"/>
</dbReference>
<dbReference type="PANTHER" id="PTHR11452:SF61">
    <property type="entry name" value="ALPHA-GALACTOSIDASE B-RELATED"/>
    <property type="match status" value="1"/>
</dbReference>
<evidence type="ECO:0000313" key="12">
    <source>
        <dbReference type="Proteomes" id="UP000283269"/>
    </source>
</evidence>
<keyword evidence="9" id="KW-1133">Transmembrane helix</keyword>
<evidence type="ECO:0000256" key="5">
    <source>
        <dbReference type="ARBA" id="ARBA00022801"/>
    </source>
</evidence>
<dbReference type="InterPro" id="IPR002241">
    <property type="entry name" value="Glyco_hydro_27"/>
</dbReference>
<evidence type="ECO:0000256" key="9">
    <source>
        <dbReference type="SAM" id="Phobius"/>
    </source>
</evidence>
<organism evidence="11 12">
    <name type="scientific">Psilocybe cyanescens</name>
    <dbReference type="NCBI Taxonomy" id="93625"/>
    <lineage>
        <taxon>Eukaryota</taxon>
        <taxon>Fungi</taxon>
        <taxon>Dikarya</taxon>
        <taxon>Basidiomycota</taxon>
        <taxon>Agaricomycotina</taxon>
        <taxon>Agaricomycetes</taxon>
        <taxon>Agaricomycetidae</taxon>
        <taxon>Agaricales</taxon>
        <taxon>Agaricineae</taxon>
        <taxon>Strophariaceae</taxon>
        <taxon>Psilocybe</taxon>
    </lineage>
</organism>
<evidence type="ECO:0000256" key="7">
    <source>
        <dbReference type="RuleBase" id="RU361168"/>
    </source>
</evidence>
<feature type="region of interest" description="Disordered" evidence="8">
    <location>
        <begin position="1"/>
        <end position="57"/>
    </location>
</feature>
<keyword evidence="4" id="KW-0732">Signal</keyword>
<dbReference type="Pfam" id="PF16499">
    <property type="entry name" value="Melibiase_2"/>
    <property type="match status" value="1"/>
</dbReference>
<dbReference type="AlphaFoldDB" id="A0A409X7I1"/>
<dbReference type="InParanoid" id="A0A409X7I1"/>
<gene>
    <name evidence="11" type="ORF">CVT25_006756</name>
</gene>
<evidence type="ECO:0000259" key="10">
    <source>
        <dbReference type="Pfam" id="PF17801"/>
    </source>
</evidence>
<dbReference type="OrthoDB" id="5795902at2759"/>
<dbReference type="Proteomes" id="UP000283269">
    <property type="component" value="Unassembled WGS sequence"/>
</dbReference>
<dbReference type="InterPro" id="IPR013780">
    <property type="entry name" value="Glyco_hydro_b"/>
</dbReference>
<comment type="similarity">
    <text evidence="2 7">Belongs to the glycosyl hydrolase 27 family.</text>
</comment>
<keyword evidence="6 7" id="KW-0326">Glycosidase</keyword>
<evidence type="ECO:0000256" key="2">
    <source>
        <dbReference type="ARBA" id="ARBA00009743"/>
    </source>
</evidence>
<dbReference type="InterPro" id="IPR017853">
    <property type="entry name" value="GH"/>
</dbReference>
<dbReference type="SUPFAM" id="SSF51445">
    <property type="entry name" value="(Trans)glycosidases"/>
    <property type="match status" value="1"/>
</dbReference>
<comment type="catalytic activity">
    <reaction evidence="1 7">
        <text>Hydrolysis of terminal, non-reducing alpha-D-galactose residues in alpha-D-galactosides, including galactose oligosaccharides, galactomannans and galactolipids.</text>
        <dbReference type="EC" id="3.2.1.22"/>
    </reaction>
</comment>
<proteinExistence type="inferred from homology"/>
<dbReference type="PANTHER" id="PTHR11452">
    <property type="entry name" value="ALPHA-GALACTOSIDASE/ALPHA-N-ACETYLGALACTOSAMINIDASE"/>
    <property type="match status" value="1"/>
</dbReference>
<dbReference type="PRINTS" id="PR00740">
    <property type="entry name" value="GLHYDRLASE27"/>
</dbReference>
<keyword evidence="5 7" id="KW-0378">Hydrolase</keyword>
<accession>A0A409X7I1</accession>
<keyword evidence="9" id="KW-0472">Membrane</keyword>
<name>A0A409X7I1_PSICY</name>
<dbReference type="Pfam" id="PF17801">
    <property type="entry name" value="Melibiase_C"/>
    <property type="match status" value="1"/>
</dbReference>
<reference evidence="11 12" key="1">
    <citation type="journal article" date="2018" name="Evol. Lett.">
        <title>Horizontal gene cluster transfer increased hallucinogenic mushroom diversity.</title>
        <authorList>
            <person name="Reynolds H.T."/>
            <person name="Vijayakumar V."/>
            <person name="Gluck-Thaler E."/>
            <person name="Korotkin H.B."/>
            <person name="Matheny P.B."/>
            <person name="Slot J.C."/>
        </authorList>
    </citation>
    <scope>NUCLEOTIDE SEQUENCE [LARGE SCALE GENOMIC DNA]</scope>
    <source>
        <strain evidence="11 12">2631</strain>
    </source>
</reference>
<sequence>MDNRKDAALYAPLVQHDGQSSNDTLDADTEMNEYMRPNRANGYRDDDSRNGQPDVSSAKKFSQRRLIISLAPFTVIMALGFIILAALLGVWVTRTKPSDKVVPHTPLEQIALRNNSVGRLPFMGYNTWNSYACDIDETKILRTARLMKSLGLLDIGYDHMNLDDCYSEKKRSPSGDIVANKERFPSGMNSLTDQIHALGLCYSDSGWFTCQKYPGSYMNEDRDITLFQDWGFDLLKLPFDEIIKEGMVGKFTRMSEAIVRLSKSSGKPPFLFSLCQWGRNQPWIWARKLGQSWRTTMDICMFIYQTASNRCSYVDDDPVDPEWKSLASILNENSFYATATDFYGRNDMDILEVGNGDLTFEEQKSHFTAWALMKSPLLISTELSTVTEQTLSILKNTEIIAINQDPVIGTSITPFRWGINPDWTFNASHPAQYWSGDSQNGTVFMLLNTLDHPADLTFRLTESPWIRAGRQYSVRDLWTHTQNGTAVRNFTAYNVPAHGVVALLLKDNGDEPAGTLPECAMLDWCTDQNGTRVDGKD</sequence>
<evidence type="ECO:0000256" key="1">
    <source>
        <dbReference type="ARBA" id="ARBA00001255"/>
    </source>
</evidence>
<keyword evidence="12" id="KW-1185">Reference proteome</keyword>
<dbReference type="InterPro" id="IPR041233">
    <property type="entry name" value="Melibiase_C"/>
</dbReference>
<keyword evidence="9" id="KW-0812">Transmembrane</keyword>